<dbReference type="PANTHER" id="PTHR24350">
    <property type="entry name" value="SERINE/THREONINE-PROTEIN KINASE IAL-RELATED"/>
    <property type="match status" value="1"/>
</dbReference>
<gene>
    <name evidence="10" type="ORF">TCEB3V08_LOCUS3991</name>
</gene>
<feature type="domain" description="Protein kinase" evidence="9">
    <location>
        <begin position="1"/>
        <end position="258"/>
    </location>
</feature>
<sequence>MAPGATLGPKNRLRLALCFHADQMEGLSKKDTIVTLALLSTFNIATLYKHQFAFLPAWPPTGCLLKLLARGRRSAFTSSFHDSSTSSYWDRITEPPSSTVLHYTSVVWRSPRKNWLGKKCLTDSLADTFGGSTRRRSPVPWGRRLPSSTKPKEGPSKRKIARVGTVPYMSPEAIDDLPFDHTTTLWSLGVTIYEMLLGHRPFDGLTENKTLANISNADYEFPNKFHKEGEKLIRSLLQKLTCHIGSGNQYLKNTHLFIGQLWELPSPHLGQTSISRRSLRLLPCMLGAHGTASSFWGADAPIKAPLAHNGLNVSSKLKHAHKEYAASSLGPDGPVPAIDICHYWTTGSSHLPSAGEAGPFFHEWWNTHPHTLHAQECNLGTVYPVPTVSPVITGQLESPPVLATSLSVLLRILNKELEPPMNESILVTELRVGFDESVATSSGYSLNTLLKVSKLQRGMVYIVIHFHTYPLGEFPVLIHIKLNRAILTKTVTESQLRSFNDASNKGYVVVVYFLANTSSGDVQMHYIMAKSQIAPVKTILLTFLELCGAHLPPPMNLKIQAHFMESLTSTENKAVHSSCTHQVQKEAFEENVQSVKEEKTDCRLGHASLHYDVRHPILLPNTDKRVSERPSDCLAKLASERARVTLTIDWTVNDGDIGVQIRSGVRRLPGGKLISLPQIR</sequence>
<keyword evidence="5" id="KW-0067">ATP-binding</keyword>
<dbReference type="Gene3D" id="1.10.510.10">
    <property type="entry name" value="Transferase(Phosphotransferase) domain 1"/>
    <property type="match status" value="1"/>
</dbReference>
<evidence type="ECO:0000256" key="3">
    <source>
        <dbReference type="ARBA" id="ARBA00022741"/>
    </source>
</evidence>
<organism evidence="10">
    <name type="scientific">Timema cristinae</name>
    <name type="common">Walking stick</name>
    <dbReference type="NCBI Taxonomy" id="61476"/>
    <lineage>
        <taxon>Eukaryota</taxon>
        <taxon>Metazoa</taxon>
        <taxon>Ecdysozoa</taxon>
        <taxon>Arthropoda</taxon>
        <taxon>Hexapoda</taxon>
        <taxon>Insecta</taxon>
        <taxon>Pterygota</taxon>
        <taxon>Neoptera</taxon>
        <taxon>Polyneoptera</taxon>
        <taxon>Phasmatodea</taxon>
        <taxon>Timematodea</taxon>
        <taxon>Timematoidea</taxon>
        <taxon>Timematidae</taxon>
        <taxon>Timema</taxon>
    </lineage>
</organism>
<keyword evidence="2" id="KW-0808">Transferase</keyword>
<dbReference type="InterPro" id="IPR030616">
    <property type="entry name" value="Aur-like"/>
</dbReference>
<evidence type="ECO:0000256" key="7">
    <source>
        <dbReference type="ARBA" id="ARBA00048679"/>
    </source>
</evidence>
<evidence type="ECO:0000313" key="10">
    <source>
        <dbReference type="EMBL" id="CAD7397230.1"/>
    </source>
</evidence>
<proteinExistence type="predicted"/>
<dbReference type="SMART" id="SM00220">
    <property type="entry name" value="S_TKc"/>
    <property type="match status" value="1"/>
</dbReference>
<dbReference type="Pfam" id="PF05380">
    <property type="entry name" value="Peptidase_A17"/>
    <property type="match status" value="1"/>
</dbReference>
<protein>
    <recommendedName>
        <fullName evidence="9">Protein kinase domain-containing protein</fullName>
    </recommendedName>
</protein>
<evidence type="ECO:0000256" key="5">
    <source>
        <dbReference type="ARBA" id="ARBA00022840"/>
    </source>
</evidence>
<keyword evidence="3" id="KW-0547">Nucleotide-binding</keyword>
<dbReference type="InterPro" id="IPR011009">
    <property type="entry name" value="Kinase-like_dom_sf"/>
</dbReference>
<reference evidence="10" key="1">
    <citation type="submission" date="2020-11" db="EMBL/GenBank/DDBJ databases">
        <authorList>
            <person name="Tran Van P."/>
        </authorList>
    </citation>
    <scope>NUCLEOTIDE SEQUENCE</scope>
</reference>
<dbReference type="GO" id="GO:0004674">
    <property type="term" value="F:protein serine/threonine kinase activity"/>
    <property type="evidence" value="ECO:0007669"/>
    <property type="project" value="UniProtKB-KW"/>
</dbReference>
<dbReference type="PROSITE" id="PS50011">
    <property type="entry name" value="PROTEIN_KINASE_DOM"/>
    <property type="match status" value="1"/>
</dbReference>
<name>A0A7R9CJX9_TIMCR</name>
<evidence type="ECO:0000256" key="6">
    <source>
        <dbReference type="ARBA" id="ARBA00047899"/>
    </source>
</evidence>
<comment type="catalytic activity">
    <reaction evidence="6">
        <text>L-threonyl-[protein] + ATP = O-phospho-L-threonyl-[protein] + ADP + H(+)</text>
        <dbReference type="Rhea" id="RHEA:46608"/>
        <dbReference type="Rhea" id="RHEA-COMP:11060"/>
        <dbReference type="Rhea" id="RHEA-COMP:11605"/>
        <dbReference type="ChEBI" id="CHEBI:15378"/>
        <dbReference type="ChEBI" id="CHEBI:30013"/>
        <dbReference type="ChEBI" id="CHEBI:30616"/>
        <dbReference type="ChEBI" id="CHEBI:61977"/>
        <dbReference type="ChEBI" id="CHEBI:456216"/>
        <dbReference type="EC" id="2.7.11.1"/>
    </reaction>
</comment>
<evidence type="ECO:0000256" key="2">
    <source>
        <dbReference type="ARBA" id="ARBA00022679"/>
    </source>
</evidence>
<dbReference type="Pfam" id="PF00069">
    <property type="entry name" value="Pkinase"/>
    <property type="match status" value="1"/>
</dbReference>
<dbReference type="SUPFAM" id="SSF56112">
    <property type="entry name" value="Protein kinase-like (PK-like)"/>
    <property type="match status" value="1"/>
</dbReference>
<accession>A0A7R9CJX9</accession>
<evidence type="ECO:0000256" key="8">
    <source>
        <dbReference type="SAM" id="MobiDB-lite"/>
    </source>
</evidence>
<dbReference type="InterPro" id="IPR008042">
    <property type="entry name" value="Retrotrans_Pao"/>
</dbReference>
<dbReference type="AlphaFoldDB" id="A0A7R9CJX9"/>
<evidence type="ECO:0000256" key="1">
    <source>
        <dbReference type="ARBA" id="ARBA00022527"/>
    </source>
</evidence>
<dbReference type="GO" id="GO:0005524">
    <property type="term" value="F:ATP binding"/>
    <property type="evidence" value="ECO:0007669"/>
    <property type="project" value="UniProtKB-KW"/>
</dbReference>
<dbReference type="EMBL" id="OC317493">
    <property type="protein sequence ID" value="CAD7397230.1"/>
    <property type="molecule type" value="Genomic_DNA"/>
</dbReference>
<evidence type="ECO:0000256" key="4">
    <source>
        <dbReference type="ARBA" id="ARBA00022777"/>
    </source>
</evidence>
<evidence type="ECO:0000259" key="9">
    <source>
        <dbReference type="PROSITE" id="PS50011"/>
    </source>
</evidence>
<comment type="catalytic activity">
    <reaction evidence="7">
        <text>L-seryl-[protein] + ATP = O-phospho-L-seryl-[protein] + ADP + H(+)</text>
        <dbReference type="Rhea" id="RHEA:17989"/>
        <dbReference type="Rhea" id="RHEA-COMP:9863"/>
        <dbReference type="Rhea" id="RHEA-COMP:11604"/>
        <dbReference type="ChEBI" id="CHEBI:15378"/>
        <dbReference type="ChEBI" id="CHEBI:29999"/>
        <dbReference type="ChEBI" id="CHEBI:30616"/>
        <dbReference type="ChEBI" id="CHEBI:83421"/>
        <dbReference type="ChEBI" id="CHEBI:456216"/>
        <dbReference type="EC" id="2.7.11.1"/>
    </reaction>
</comment>
<keyword evidence="1" id="KW-0723">Serine/threonine-protein kinase</keyword>
<feature type="region of interest" description="Disordered" evidence="8">
    <location>
        <begin position="129"/>
        <end position="157"/>
    </location>
</feature>
<dbReference type="InterPro" id="IPR000719">
    <property type="entry name" value="Prot_kinase_dom"/>
</dbReference>
<keyword evidence="4" id="KW-0418">Kinase</keyword>